<dbReference type="Proteomes" id="UP001233172">
    <property type="component" value="Unassembled WGS sequence"/>
</dbReference>
<dbReference type="AlphaFoldDB" id="A0AAD8BRT2"/>
<comment type="caution">
    <text evidence="2">The sequence shown here is derived from an EMBL/GenBank/DDBJ whole genome shotgun (WGS) entry which is preliminary data.</text>
</comment>
<feature type="compositionally biased region" description="Basic and acidic residues" evidence="1">
    <location>
        <begin position="31"/>
        <end position="84"/>
    </location>
</feature>
<keyword evidence="3" id="KW-1185">Reference proteome</keyword>
<dbReference type="EMBL" id="JASAOG010000040">
    <property type="protein sequence ID" value="KAK0059712.1"/>
    <property type="molecule type" value="Genomic_DNA"/>
</dbReference>
<evidence type="ECO:0000256" key="1">
    <source>
        <dbReference type="SAM" id="MobiDB-lite"/>
    </source>
</evidence>
<protein>
    <submittedName>
        <fullName evidence="2">UBX domain-containing protein 1-A</fullName>
    </submittedName>
</protein>
<feature type="compositionally biased region" description="Polar residues" evidence="1">
    <location>
        <begin position="109"/>
        <end position="124"/>
    </location>
</feature>
<reference evidence="2" key="1">
    <citation type="journal article" date="2023" name="PLoS Negl. Trop. Dis.">
        <title>A genome sequence for Biomphalaria pfeifferi, the major vector snail for the human-infecting parasite Schistosoma mansoni.</title>
        <authorList>
            <person name="Bu L."/>
            <person name="Lu L."/>
            <person name="Laidemitt M.R."/>
            <person name="Zhang S.M."/>
            <person name="Mutuku M."/>
            <person name="Mkoji G."/>
            <person name="Steinauer M."/>
            <person name="Loker E.S."/>
        </authorList>
    </citation>
    <scope>NUCLEOTIDE SEQUENCE</scope>
    <source>
        <strain evidence="2">KasaAsao</strain>
    </source>
</reference>
<gene>
    <name evidence="2" type="ORF">Bpfe_010880</name>
</gene>
<proteinExistence type="predicted"/>
<evidence type="ECO:0000313" key="3">
    <source>
        <dbReference type="Proteomes" id="UP001233172"/>
    </source>
</evidence>
<sequence length="124" mass="14370">MKQKIAELKDIAASIFDDEAERKEYVRAQLEALKRKEDEKEEKRKEKEDEKEERRLAMERERSETETALKEKEAEIAFAKERRNGASGYPNASEAKPTKCTPNFPPASERTTQPTNRRYSSSSS</sequence>
<name>A0AAD8BRT2_BIOPF</name>
<accession>A0AAD8BRT2</accession>
<evidence type="ECO:0000313" key="2">
    <source>
        <dbReference type="EMBL" id="KAK0059712.1"/>
    </source>
</evidence>
<organism evidence="2 3">
    <name type="scientific">Biomphalaria pfeifferi</name>
    <name type="common">Bloodfluke planorb</name>
    <name type="synonym">Freshwater snail</name>
    <dbReference type="NCBI Taxonomy" id="112525"/>
    <lineage>
        <taxon>Eukaryota</taxon>
        <taxon>Metazoa</taxon>
        <taxon>Spiralia</taxon>
        <taxon>Lophotrochozoa</taxon>
        <taxon>Mollusca</taxon>
        <taxon>Gastropoda</taxon>
        <taxon>Heterobranchia</taxon>
        <taxon>Euthyneura</taxon>
        <taxon>Panpulmonata</taxon>
        <taxon>Hygrophila</taxon>
        <taxon>Lymnaeoidea</taxon>
        <taxon>Planorbidae</taxon>
        <taxon>Biomphalaria</taxon>
    </lineage>
</organism>
<reference evidence="2" key="2">
    <citation type="submission" date="2023-04" db="EMBL/GenBank/DDBJ databases">
        <authorList>
            <person name="Bu L."/>
            <person name="Lu L."/>
            <person name="Laidemitt M.R."/>
            <person name="Zhang S.M."/>
            <person name="Mutuku M."/>
            <person name="Mkoji G."/>
            <person name="Steinauer M."/>
            <person name="Loker E.S."/>
        </authorList>
    </citation>
    <scope>NUCLEOTIDE SEQUENCE</scope>
    <source>
        <strain evidence="2">KasaAsao</strain>
        <tissue evidence="2">Whole Snail</tissue>
    </source>
</reference>
<feature type="region of interest" description="Disordered" evidence="1">
    <location>
        <begin position="31"/>
        <end position="124"/>
    </location>
</feature>